<comment type="caution">
    <text evidence="3">The sequence shown here is derived from an EMBL/GenBank/DDBJ whole genome shotgun (WGS) entry which is preliminary data.</text>
</comment>
<dbReference type="Pfam" id="PF02298">
    <property type="entry name" value="Cu_bind_like"/>
    <property type="match status" value="1"/>
</dbReference>
<organism evidence="3">
    <name type="scientific">Zea mays</name>
    <name type="common">Maize</name>
    <dbReference type="NCBI Taxonomy" id="4577"/>
    <lineage>
        <taxon>Eukaryota</taxon>
        <taxon>Viridiplantae</taxon>
        <taxon>Streptophyta</taxon>
        <taxon>Embryophyta</taxon>
        <taxon>Tracheophyta</taxon>
        <taxon>Spermatophyta</taxon>
        <taxon>Magnoliopsida</taxon>
        <taxon>Liliopsida</taxon>
        <taxon>Poales</taxon>
        <taxon>Poaceae</taxon>
        <taxon>PACMAD clade</taxon>
        <taxon>Panicoideae</taxon>
        <taxon>Andropogonodae</taxon>
        <taxon>Andropogoneae</taxon>
        <taxon>Tripsacinae</taxon>
        <taxon>Zea</taxon>
    </lineage>
</organism>
<dbReference type="PANTHER" id="PTHR33021:SF44">
    <property type="entry name" value="EARLY NODULIN-LIKE PROTEIN 8"/>
    <property type="match status" value="1"/>
</dbReference>
<dbReference type="InterPro" id="IPR003245">
    <property type="entry name" value="Phytocyanin_dom"/>
</dbReference>
<dbReference type="PANTHER" id="PTHR33021">
    <property type="entry name" value="BLUE COPPER PROTEIN"/>
    <property type="match status" value="1"/>
</dbReference>
<dbReference type="Proteomes" id="UP000251960">
    <property type="component" value="Chromosome 1"/>
</dbReference>
<accession>A0A317Y991</accession>
<dbReference type="InterPro" id="IPR039391">
    <property type="entry name" value="Phytocyanin-like"/>
</dbReference>
<dbReference type="InterPro" id="IPR008972">
    <property type="entry name" value="Cupredoxin"/>
</dbReference>
<dbReference type="PROSITE" id="PS51485">
    <property type="entry name" value="PHYTOCYANIN"/>
    <property type="match status" value="1"/>
</dbReference>
<dbReference type="EMBL" id="NCVQ01000001">
    <property type="protein sequence ID" value="PWZ55189.1"/>
    <property type="molecule type" value="Genomic_DNA"/>
</dbReference>
<feature type="chain" id="PRO_5016411124" evidence="1">
    <location>
        <begin position="32"/>
        <end position="228"/>
    </location>
</feature>
<evidence type="ECO:0000313" key="3">
    <source>
        <dbReference type="EMBL" id="PWZ55189.1"/>
    </source>
</evidence>
<protein>
    <submittedName>
        <fullName evidence="3">Early nodulin-like protein 1</fullName>
    </submittedName>
</protein>
<dbReference type="ExpressionAtlas" id="A0A317Y991">
    <property type="expression patterns" value="baseline and differential"/>
</dbReference>
<dbReference type="Gene3D" id="2.60.40.420">
    <property type="entry name" value="Cupredoxins - blue copper proteins"/>
    <property type="match status" value="1"/>
</dbReference>
<sequence>MRMRARAASASASAAVVVLLLLLLLVGVCVGAVYKVGDLDAWGVPPPSKPDVYKRWAKSIHFALGDSICKHRIPFPRHRPSPPPPHILTQPPPAGFLYPPSQDSVLQLAPAAFASCDLSRPVARLADGNSLFNLTAPGRAYYASGAPGHCRRGQKLWVDVPLPNGTYLQPSATDLAALAPTPAADPPAGFASAAAAAPQGANASPAPRAAAAAGSVVALSFALQILLL</sequence>
<reference evidence="3" key="1">
    <citation type="journal article" date="2018" name="Nat. Genet.">
        <title>Extensive intraspecific gene order and gene structural variations between Mo17 and other maize genomes.</title>
        <authorList>
            <person name="Sun S."/>
            <person name="Zhou Y."/>
            <person name="Chen J."/>
            <person name="Shi J."/>
            <person name="Zhao H."/>
            <person name="Zhao H."/>
            <person name="Song W."/>
            <person name="Zhang M."/>
            <person name="Cui Y."/>
            <person name="Dong X."/>
            <person name="Liu H."/>
            <person name="Ma X."/>
            <person name="Jiao Y."/>
            <person name="Wang B."/>
            <person name="Wei X."/>
            <person name="Stein J.C."/>
            <person name="Glaubitz J.C."/>
            <person name="Lu F."/>
            <person name="Yu G."/>
            <person name="Liang C."/>
            <person name="Fengler K."/>
            <person name="Li B."/>
            <person name="Rafalski A."/>
            <person name="Schnable P.S."/>
            <person name="Ware D.H."/>
            <person name="Buckler E.S."/>
            <person name="Lai J."/>
        </authorList>
    </citation>
    <scope>NUCLEOTIDE SEQUENCE [LARGE SCALE GENOMIC DNA]</scope>
    <source>
        <tissue evidence="3">Seedling</tissue>
    </source>
</reference>
<name>A0A317Y991_MAIZE</name>
<dbReference type="GO" id="GO:0009055">
    <property type="term" value="F:electron transfer activity"/>
    <property type="evidence" value="ECO:0007669"/>
    <property type="project" value="InterPro"/>
</dbReference>
<dbReference type="SUPFAM" id="SSF49503">
    <property type="entry name" value="Cupredoxins"/>
    <property type="match status" value="1"/>
</dbReference>
<feature type="domain" description="Phytocyanin" evidence="2">
    <location>
        <begin position="32"/>
        <end position="162"/>
    </location>
</feature>
<gene>
    <name evidence="3" type="primary">At2g25060_1</name>
    <name evidence="3" type="ORF">Zm00014a_021417</name>
</gene>
<evidence type="ECO:0000256" key="1">
    <source>
        <dbReference type="SAM" id="SignalP"/>
    </source>
</evidence>
<feature type="signal peptide" evidence="1">
    <location>
        <begin position="1"/>
        <end position="31"/>
    </location>
</feature>
<evidence type="ECO:0000259" key="2">
    <source>
        <dbReference type="PROSITE" id="PS51485"/>
    </source>
</evidence>
<proteinExistence type="predicted"/>
<keyword evidence="1" id="KW-0732">Signal</keyword>
<dbReference type="AlphaFoldDB" id="A0A317Y991"/>